<sequence>MIWSFIKQSDFCVCARWSLALSPRLKCSGAVLTPCNFCLPGSNNSPASASKVAGITGAHHHARLIFVFFSGDGVSSCWLGWSQTSDLK</sequence>
<accession>A0A2K5XAP0</accession>
<organism evidence="1 2">
    <name type="scientific">Mandrillus leucophaeus</name>
    <name type="common">Drill</name>
    <name type="synonym">Papio leucophaeus</name>
    <dbReference type="NCBI Taxonomy" id="9568"/>
    <lineage>
        <taxon>Eukaryota</taxon>
        <taxon>Metazoa</taxon>
        <taxon>Chordata</taxon>
        <taxon>Craniata</taxon>
        <taxon>Vertebrata</taxon>
        <taxon>Euteleostomi</taxon>
        <taxon>Mammalia</taxon>
        <taxon>Eutheria</taxon>
        <taxon>Euarchontoglires</taxon>
        <taxon>Primates</taxon>
        <taxon>Haplorrhini</taxon>
        <taxon>Catarrhini</taxon>
        <taxon>Cercopithecidae</taxon>
        <taxon>Cercopithecinae</taxon>
        <taxon>Mandrillus</taxon>
    </lineage>
</organism>
<dbReference type="PANTHER" id="PTHR12138:SF162">
    <property type="entry name" value="CHROMOSOME UNDETERMINED SCAFFOLD_275, WHOLE GENOME SHOTGUN SEQUENCE"/>
    <property type="match status" value="1"/>
</dbReference>
<dbReference type="AlphaFoldDB" id="A0A2K5XAP0"/>
<proteinExistence type="predicted"/>
<dbReference type="OMA" id="DFCVCAR"/>
<protein>
    <submittedName>
        <fullName evidence="1">Uncharacterized protein</fullName>
    </submittedName>
</protein>
<dbReference type="PANTHER" id="PTHR12138">
    <property type="entry name" value="PRIMATE-EXPANDED PROTEIN FAMILY"/>
    <property type="match status" value="1"/>
</dbReference>
<evidence type="ECO:0000313" key="1">
    <source>
        <dbReference type="Ensembl" id="ENSMLEP00000000364.1"/>
    </source>
</evidence>
<keyword evidence="2" id="KW-1185">Reference proteome</keyword>
<dbReference type="Ensembl" id="ENSMLET00000001039.1">
    <property type="protein sequence ID" value="ENSMLEP00000000364.1"/>
    <property type="gene ID" value="ENSMLEG00000000917.1"/>
</dbReference>
<reference evidence="1" key="2">
    <citation type="submission" date="2025-09" db="UniProtKB">
        <authorList>
            <consortium name="Ensembl"/>
        </authorList>
    </citation>
    <scope>IDENTIFICATION</scope>
</reference>
<dbReference type="GeneTree" id="ENSGT00940000166898"/>
<evidence type="ECO:0000313" key="2">
    <source>
        <dbReference type="Proteomes" id="UP000233140"/>
    </source>
</evidence>
<name>A0A2K5XAP0_MANLE</name>
<dbReference type="Proteomes" id="UP000233140">
    <property type="component" value="Unassembled WGS sequence"/>
</dbReference>
<reference evidence="1" key="1">
    <citation type="submission" date="2025-08" db="UniProtKB">
        <authorList>
            <consortium name="Ensembl"/>
        </authorList>
    </citation>
    <scope>IDENTIFICATION</scope>
</reference>